<organism evidence="1 2">
    <name type="scientific">Collimonas arenae</name>
    <dbReference type="NCBI Taxonomy" id="279058"/>
    <lineage>
        <taxon>Bacteria</taxon>
        <taxon>Pseudomonadati</taxon>
        <taxon>Pseudomonadota</taxon>
        <taxon>Betaproteobacteria</taxon>
        <taxon>Burkholderiales</taxon>
        <taxon>Oxalobacteraceae</taxon>
        <taxon>Collimonas</taxon>
    </lineage>
</organism>
<dbReference type="Gene3D" id="3.90.180.10">
    <property type="entry name" value="Medium-chain alcohol dehydrogenases, catalytic domain"/>
    <property type="match status" value="1"/>
</dbReference>
<reference evidence="1 2" key="1">
    <citation type="submission" date="2015-11" db="EMBL/GenBank/DDBJ databases">
        <title>Exploring the genomic traits of fungus-feeding bacterial genus Collimonas.</title>
        <authorList>
            <person name="Song C."/>
            <person name="Schmidt R."/>
            <person name="de Jager V."/>
            <person name="Krzyzanowska D."/>
            <person name="Jongedijk E."/>
            <person name="Cankar K."/>
            <person name="Beekwilder J."/>
            <person name="van Veen A."/>
            <person name="de Boer W."/>
            <person name="van Veen J.A."/>
            <person name="Garbeva P."/>
        </authorList>
    </citation>
    <scope>NUCLEOTIDE SEQUENCE [LARGE SCALE GENOMIC DNA]</scope>
    <source>
        <strain evidence="1 2">Ter282</strain>
    </source>
</reference>
<name>A0A127QEG4_9BURK</name>
<dbReference type="EMBL" id="CP013235">
    <property type="protein sequence ID" value="AMP08215.1"/>
    <property type="molecule type" value="Genomic_DNA"/>
</dbReference>
<gene>
    <name evidence="1" type="ORF">CAter282_0399</name>
</gene>
<proteinExistence type="predicted"/>
<accession>A0A127QEG4</accession>
<dbReference type="Proteomes" id="UP000071778">
    <property type="component" value="Chromosome"/>
</dbReference>
<protein>
    <submittedName>
        <fullName evidence="1">Zinc-binding dehydrogenase family protein</fullName>
    </submittedName>
</protein>
<evidence type="ECO:0000313" key="1">
    <source>
        <dbReference type="EMBL" id="AMP08215.1"/>
    </source>
</evidence>
<dbReference type="Pfam" id="PF13602">
    <property type="entry name" value="ADH_zinc_N_2"/>
    <property type="match status" value="1"/>
</dbReference>
<evidence type="ECO:0000313" key="2">
    <source>
        <dbReference type="Proteomes" id="UP000071778"/>
    </source>
</evidence>
<keyword evidence="2" id="KW-1185">Reference proteome</keyword>
<dbReference type="AlphaFoldDB" id="A0A127QEG4"/>
<sequence length="65" mass="7266">MLLPMLRDVGRERHGNILRSIAELVEQGKLKPLLDKNNFSLAQVPDAHRHLESGNAIGKVVIDIE</sequence>